<dbReference type="FunFam" id="3.30.160.60:FF:000744">
    <property type="entry name" value="zinc finger E-box-binding homeobox 1"/>
    <property type="match status" value="1"/>
</dbReference>
<feature type="compositionally biased region" description="Basic and acidic residues" evidence="12">
    <location>
        <begin position="305"/>
        <end position="314"/>
    </location>
</feature>
<comment type="caution">
    <text evidence="14">The sequence shown here is derived from an EMBL/GenBank/DDBJ whole genome shotgun (WGS) entry which is preliminary data.</text>
</comment>
<keyword evidence="8" id="KW-0371">Homeobox</keyword>
<evidence type="ECO:0000256" key="8">
    <source>
        <dbReference type="ARBA" id="ARBA00023155"/>
    </source>
</evidence>
<evidence type="ECO:0000313" key="15">
    <source>
        <dbReference type="Proteomes" id="UP000823561"/>
    </source>
</evidence>
<feature type="region of interest" description="Disordered" evidence="12">
    <location>
        <begin position="1"/>
        <end position="126"/>
    </location>
</feature>
<evidence type="ECO:0000256" key="2">
    <source>
        <dbReference type="ARBA" id="ARBA00022723"/>
    </source>
</evidence>
<keyword evidence="9" id="KW-0804">Transcription</keyword>
<organism evidence="14 15">
    <name type="scientific">Alosa alosa</name>
    <name type="common">allis shad</name>
    <dbReference type="NCBI Taxonomy" id="278164"/>
    <lineage>
        <taxon>Eukaryota</taxon>
        <taxon>Metazoa</taxon>
        <taxon>Chordata</taxon>
        <taxon>Craniata</taxon>
        <taxon>Vertebrata</taxon>
        <taxon>Euteleostomi</taxon>
        <taxon>Actinopterygii</taxon>
        <taxon>Neopterygii</taxon>
        <taxon>Teleostei</taxon>
        <taxon>Clupei</taxon>
        <taxon>Clupeiformes</taxon>
        <taxon>Clupeoidei</taxon>
        <taxon>Clupeidae</taxon>
        <taxon>Alosa</taxon>
    </lineage>
</organism>
<feature type="compositionally biased region" description="Polar residues" evidence="12">
    <location>
        <begin position="114"/>
        <end position="124"/>
    </location>
</feature>
<dbReference type="FunFam" id="3.30.160.60:FF:000446">
    <property type="entry name" value="Zinc finger protein"/>
    <property type="match status" value="1"/>
</dbReference>
<dbReference type="PANTHER" id="PTHR24391">
    <property type="entry name" value="HISTONE H4 TRANSCRIPTION FACTOR-RELATED"/>
    <property type="match status" value="1"/>
</dbReference>
<dbReference type="FunFam" id="3.30.160.60:FF:000013">
    <property type="entry name" value="Putative zinc finger E-box-binding homeobox 2"/>
    <property type="match status" value="1"/>
</dbReference>
<keyword evidence="7" id="KW-0238">DNA-binding</keyword>
<evidence type="ECO:0000313" key="14">
    <source>
        <dbReference type="EMBL" id="KAG5268265.1"/>
    </source>
</evidence>
<dbReference type="PROSITE" id="PS50157">
    <property type="entry name" value="ZINC_FINGER_C2H2_2"/>
    <property type="match status" value="6"/>
</dbReference>
<evidence type="ECO:0000256" key="10">
    <source>
        <dbReference type="ARBA" id="ARBA00023242"/>
    </source>
</evidence>
<feature type="compositionally biased region" description="Acidic residues" evidence="12">
    <location>
        <begin position="465"/>
        <end position="475"/>
    </location>
</feature>
<dbReference type="FunFam" id="3.30.160.60:FF:000145">
    <property type="entry name" value="Zinc finger protein 574"/>
    <property type="match status" value="1"/>
</dbReference>
<protein>
    <recommendedName>
        <fullName evidence="13">C2H2-type domain-containing protein</fullName>
    </recommendedName>
</protein>
<dbReference type="Proteomes" id="UP000823561">
    <property type="component" value="Chromosome 16"/>
</dbReference>
<feature type="domain" description="C2H2-type" evidence="13">
    <location>
        <begin position="231"/>
        <end position="267"/>
    </location>
</feature>
<feature type="region of interest" description="Disordered" evidence="12">
    <location>
        <begin position="435"/>
        <end position="454"/>
    </location>
</feature>
<feature type="domain" description="C2H2-type" evidence="13">
    <location>
        <begin position="203"/>
        <end position="230"/>
    </location>
</feature>
<evidence type="ECO:0000256" key="7">
    <source>
        <dbReference type="ARBA" id="ARBA00023125"/>
    </source>
</evidence>
<dbReference type="GO" id="GO:0005634">
    <property type="term" value="C:nucleus"/>
    <property type="evidence" value="ECO:0007669"/>
    <property type="project" value="UniProtKB-SubCell"/>
</dbReference>
<dbReference type="Pfam" id="PF05605">
    <property type="entry name" value="zf-Di19"/>
    <property type="match status" value="1"/>
</dbReference>
<dbReference type="InterPro" id="IPR008598">
    <property type="entry name" value="Di19_Zn-bd"/>
</dbReference>
<dbReference type="GO" id="GO:0000122">
    <property type="term" value="P:negative regulation of transcription by RNA polymerase II"/>
    <property type="evidence" value="ECO:0007669"/>
    <property type="project" value="UniProtKB-ARBA"/>
</dbReference>
<feature type="compositionally biased region" description="Polar residues" evidence="12">
    <location>
        <begin position="15"/>
        <end position="24"/>
    </location>
</feature>
<feature type="region of interest" description="Disordered" evidence="12">
    <location>
        <begin position="807"/>
        <end position="826"/>
    </location>
</feature>
<feature type="region of interest" description="Disordered" evidence="12">
    <location>
        <begin position="462"/>
        <end position="636"/>
    </location>
</feature>
<reference evidence="14" key="1">
    <citation type="submission" date="2020-10" db="EMBL/GenBank/DDBJ databases">
        <title>Chromosome-scale genome assembly of the Allis shad, Alosa alosa.</title>
        <authorList>
            <person name="Margot Z."/>
            <person name="Christophe K."/>
            <person name="Cabau C."/>
            <person name="Louis A."/>
            <person name="Berthelot C."/>
            <person name="Parey E."/>
            <person name="Roest Crollius H."/>
            <person name="Montfort J."/>
            <person name="Robinson-Rechavi M."/>
            <person name="Bucao C."/>
            <person name="Bouchez O."/>
            <person name="Gislard M."/>
            <person name="Lluch J."/>
            <person name="Milhes M."/>
            <person name="Lampietro C."/>
            <person name="Lopez Roques C."/>
            <person name="Donnadieu C."/>
            <person name="Braasch I."/>
            <person name="Desvignes T."/>
            <person name="Postlethwait J."/>
            <person name="Bobe J."/>
            <person name="Guiguen Y."/>
        </authorList>
    </citation>
    <scope>NUCLEOTIDE SEQUENCE</scope>
    <source>
        <strain evidence="14">M-15738</strain>
        <tissue evidence="14">Blood</tissue>
    </source>
</reference>
<keyword evidence="10" id="KW-0539">Nucleus</keyword>
<feature type="compositionally biased region" description="Low complexity" evidence="12">
    <location>
        <begin position="559"/>
        <end position="580"/>
    </location>
</feature>
<evidence type="ECO:0000256" key="9">
    <source>
        <dbReference type="ARBA" id="ARBA00023163"/>
    </source>
</evidence>
<feature type="compositionally biased region" description="Polar residues" evidence="12">
    <location>
        <begin position="541"/>
        <end position="553"/>
    </location>
</feature>
<feature type="compositionally biased region" description="Low complexity" evidence="12">
    <location>
        <begin position="435"/>
        <end position="444"/>
    </location>
</feature>
<comment type="subcellular location">
    <subcellularLocation>
        <location evidence="1">Nucleus</location>
    </subcellularLocation>
</comment>
<dbReference type="GO" id="GO:0008270">
    <property type="term" value="F:zinc ion binding"/>
    <property type="evidence" value="ECO:0007669"/>
    <property type="project" value="UniProtKB-KW"/>
</dbReference>
<proteinExistence type="predicted"/>
<sequence length="880" mass="93890">MADGPRCKRRKQANPRRTSVSNYSAVVEGSSDSDDEDKLHIAEEEGSLPDGESVAPDDDPNGTVDPEDRWDEAVKEECVSDGDDERSRDALVEEILQSGDTAIIYPEAPEDEPSQGTPENNENGTPDAFSQLLTCPYCSRGYKRYASLKEHVKLRHEKSEDNYSCSQCSYTFNQRAQLDRHMSAHKNGRDQRHVTQSGGNRKFKCTECGKAFKYKHHLKEHLRIHSGEKPYECSNCKKRFSHSGSYSSHISSKKCIGLLSVNGRSRPLVPPGPDSSPTAVPRTLPAREKPAKPAVPREPISIAHIKAEPLESELKPSVPTVPAGANTTTTTTTAAAPVPAPLQLLLPTVGLVSPVSISLAQLQSLLKADPAGHVVGSANATGPLIQTISLPLLDQDGHAKILINYSLDPGPGAQTHAMLQLKKEAVAVATAPPTTAHNNPAHAPVCKPEREAEDLTLRKRKKSLDEEEQEKEEEEATKVAEAVVNGEERSPTAGATPVATATTPGEKSLQSVLKKATTGAGCRARPAREIGRSRKGGGDAASQSSDVDISPQLTPDPTPSCSRSPSPSPQAPAVSQSQPSSSPPSPGGPLNLSADGPIPCRGGLADGEGPLDLSLPKGVSAATTPNQASPPAMQDEPLNLTCAKKDATSSPITADCPSVPAAMAGPISLVATQLPMSTLVAISDQGGAKTILIPQLAYTYATPTGDTLPDQANHTQVLHVNGIKEEKMDVGVDGVSEEQNDSDSGAPRRKMRRTEGGQYACDLCDKIFQKSSSLLRHKYEHTGKRPHECGICSKAFKHKHHLIEHTRLHSGGLPVSRPSAKRFSRQPTAAWSRFSYCRKRAAREQRPDAGASPGARASEAGRPQQPGHRGTGMRPLARLG</sequence>
<name>A0AAV6G445_9TELE</name>
<dbReference type="InterPro" id="IPR036236">
    <property type="entry name" value="Znf_C2H2_sf"/>
</dbReference>
<dbReference type="PROSITE" id="PS00028">
    <property type="entry name" value="ZINC_FINGER_C2H2_1"/>
    <property type="match status" value="5"/>
</dbReference>
<evidence type="ECO:0000256" key="12">
    <source>
        <dbReference type="SAM" id="MobiDB-lite"/>
    </source>
</evidence>
<feature type="compositionally biased region" description="Low complexity" evidence="12">
    <location>
        <begin position="491"/>
        <end position="505"/>
    </location>
</feature>
<dbReference type="GO" id="GO:0000978">
    <property type="term" value="F:RNA polymerase II cis-regulatory region sequence-specific DNA binding"/>
    <property type="evidence" value="ECO:0007669"/>
    <property type="project" value="TreeGrafter"/>
</dbReference>
<evidence type="ECO:0000259" key="13">
    <source>
        <dbReference type="PROSITE" id="PS50157"/>
    </source>
</evidence>
<dbReference type="AlphaFoldDB" id="A0AAV6G445"/>
<keyword evidence="2" id="KW-0479">Metal-binding</keyword>
<keyword evidence="5" id="KW-0862">Zinc</keyword>
<keyword evidence="3" id="KW-0677">Repeat</keyword>
<dbReference type="PANTHER" id="PTHR24391:SF17">
    <property type="entry name" value="ZINC FINGER E-BOX-BINDING HOMEOBOX 1"/>
    <property type="match status" value="1"/>
</dbReference>
<keyword evidence="4 11" id="KW-0863">Zinc-finger</keyword>
<evidence type="ECO:0000256" key="11">
    <source>
        <dbReference type="PROSITE-ProRule" id="PRU00042"/>
    </source>
</evidence>
<feature type="compositionally biased region" description="Low complexity" evidence="12">
    <location>
        <begin position="318"/>
        <end position="331"/>
    </location>
</feature>
<dbReference type="InterPro" id="IPR051574">
    <property type="entry name" value="ZnF_E-box_Homeobox"/>
</dbReference>
<evidence type="ECO:0000256" key="4">
    <source>
        <dbReference type="ARBA" id="ARBA00022771"/>
    </source>
</evidence>
<feature type="domain" description="C2H2-type" evidence="13">
    <location>
        <begin position="787"/>
        <end position="814"/>
    </location>
</feature>
<feature type="domain" description="C2H2-type" evidence="13">
    <location>
        <begin position="759"/>
        <end position="786"/>
    </location>
</feature>
<dbReference type="Gene3D" id="3.30.160.60">
    <property type="entry name" value="Classic Zinc Finger"/>
    <property type="match status" value="5"/>
</dbReference>
<dbReference type="SMART" id="SM00355">
    <property type="entry name" value="ZnF_C2H2"/>
    <property type="match status" value="6"/>
</dbReference>
<feature type="region of interest" description="Disordered" evidence="12">
    <location>
        <begin position="841"/>
        <end position="880"/>
    </location>
</feature>
<dbReference type="Pfam" id="PF00096">
    <property type="entry name" value="zf-C2H2"/>
    <property type="match status" value="2"/>
</dbReference>
<evidence type="ECO:0000256" key="1">
    <source>
        <dbReference type="ARBA" id="ARBA00004123"/>
    </source>
</evidence>
<keyword evidence="6" id="KW-0805">Transcription regulation</keyword>
<dbReference type="FunFam" id="3.30.160.60:FF:000082">
    <property type="entry name" value="Putative zinc finger E-box-binding homeobox 2"/>
    <property type="match status" value="1"/>
</dbReference>
<dbReference type="EMBL" id="JADWDJ010000016">
    <property type="protein sequence ID" value="KAG5268265.1"/>
    <property type="molecule type" value="Genomic_DNA"/>
</dbReference>
<dbReference type="SUPFAM" id="SSF57667">
    <property type="entry name" value="beta-beta-alpha zinc fingers"/>
    <property type="match status" value="3"/>
</dbReference>
<evidence type="ECO:0000256" key="6">
    <source>
        <dbReference type="ARBA" id="ARBA00023015"/>
    </source>
</evidence>
<accession>A0AAV6G445</accession>
<keyword evidence="15" id="KW-1185">Reference proteome</keyword>
<gene>
    <name evidence="14" type="ORF">AALO_G00210600</name>
</gene>
<feature type="region of interest" description="Disordered" evidence="12">
    <location>
        <begin position="266"/>
        <end position="331"/>
    </location>
</feature>
<evidence type="ECO:0000256" key="3">
    <source>
        <dbReference type="ARBA" id="ARBA00022737"/>
    </source>
</evidence>
<feature type="domain" description="C2H2-type" evidence="13">
    <location>
        <begin position="163"/>
        <end position="190"/>
    </location>
</feature>
<feature type="domain" description="C2H2-type" evidence="13">
    <location>
        <begin position="133"/>
        <end position="161"/>
    </location>
</feature>
<dbReference type="InterPro" id="IPR013087">
    <property type="entry name" value="Znf_C2H2_type"/>
</dbReference>
<evidence type="ECO:0000256" key="5">
    <source>
        <dbReference type="ARBA" id="ARBA00022833"/>
    </source>
</evidence>
<dbReference type="GO" id="GO:0000981">
    <property type="term" value="F:DNA-binding transcription factor activity, RNA polymerase II-specific"/>
    <property type="evidence" value="ECO:0007669"/>
    <property type="project" value="TreeGrafter"/>
</dbReference>
<feature type="region of interest" description="Disordered" evidence="12">
    <location>
        <begin position="733"/>
        <end position="753"/>
    </location>
</feature>